<dbReference type="Pfam" id="PF01094">
    <property type="entry name" value="ANF_receptor"/>
    <property type="match status" value="1"/>
</dbReference>
<keyword evidence="6" id="KW-0675">Receptor</keyword>
<organism evidence="6">
    <name type="scientific">Magallana gigas</name>
    <name type="common">Pacific oyster</name>
    <name type="synonym">Crassostrea gigas</name>
    <dbReference type="NCBI Taxonomy" id="29159"/>
    <lineage>
        <taxon>Eukaryota</taxon>
        <taxon>Metazoa</taxon>
        <taxon>Spiralia</taxon>
        <taxon>Lophotrochozoa</taxon>
        <taxon>Mollusca</taxon>
        <taxon>Bivalvia</taxon>
        <taxon>Autobranchia</taxon>
        <taxon>Pteriomorphia</taxon>
        <taxon>Ostreida</taxon>
        <taxon>Ostreoidea</taxon>
        <taxon>Ostreidae</taxon>
        <taxon>Magallana</taxon>
    </lineage>
</organism>
<accession>K1QGV1</accession>
<evidence type="ECO:0000256" key="3">
    <source>
        <dbReference type="ARBA" id="ARBA00022989"/>
    </source>
</evidence>
<gene>
    <name evidence="6" type="ORF">CGI_10023999</name>
</gene>
<dbReference type="InParanoid" id="K1QGV1"/>
<proteinExistence type="predicted"/>
<name>K1QGV1_MAGGI</name>
<dbReference type="GO" id="GO:0017046">
    <property type="term" value="F:peptide hormone binding"/>
    <property type="evidence" value="ECO:0007669"/>
    <property type="project" value="TreeGrafter"/>
</dbReference>
<dbReference type="InterPro" id="IPR052612">
    <property type="entry name" value="ANP_Clearance_Receptor"/>
</dbReference>
<dbReference type="PANTHER" id="PTHR44755:SF11">
    <property type="entry name" value="ATRIAL NATRIURETIC PEPTIDE RECEPTOR 3 ISOFORM X1"/>
    <property type="match status" value="1"/>
</dbReference>
<dbReference type="Gene3D" id="3.40.50.2300">
    <property type="match status" value="1"/>
</dbReference>
<dbReference type="AlphaFoldDB" id="K1QGV1"/>
<feature type="domain" description="Receptor ligand binding region" evidence="5">
    <location>
        <begin position="52"/>
        <end position="179"/>
    </location>
</feature>
<dbReference type="GO" id="GO:0038023">
    <property type="term" value="F:signaling receptor activity"/>
    <property type="evidence" value="ECO:0007669"/>
    <property type="project" value="TreeGrafter"/>
</dbReference>
<dbReference type="EMBL" id="JH815886">
    <property type="protein sequence ID" value="EKC33098.1"/>
    <property type="molecule type" value="Genomic_DNA"/>
</dbReference>
<keyword evidence="2" id="KW-0812">Transmembrane</keyword>
<evidence type="ECO:0000256" key="4">
    <source>
        <dbReference type="ARBA" id="ARBA00023136"/>
    </source>
</evidence>
<keyword evidence="4" id="KW-0472">Membrane</keyword>
<dbReference type="PANTHER" id="PTHR44755">
    <property type="entry name" value="NATRIURETIC PEPTIDE RECEPTOR 3-RELATED"/>
    <property type="match status" value="1"/>
</dbReference>
<evidence type="ECO:0000259" key="5">
    <source>
        <dbReference type="Pfam" id="PF01094"/>
    </source>
</evidence>
<evidence type="ECO:0000313" key="6">
    <source>
        <dbReference type="EMBL" id="EKC33098.1"/>
    </source>
</evidence>
<dbReference type="GO" id="GO:0007165">
    <property type="term" value="P:signal transduction"/>
    <property type="evidence" value="ECO:0007669"/>
    <property type="project" value="TreeGrafter"/>
</dbReference>
<keyword evidence="3" id="KW-1133">Transmembrane helix</keyword>
<dbReference type="SUPFAM" id="SSF53822">
    <property type="entry name" value="Periplasmic binding protein-like I"/>
    <property type="match status" value="1"/>
</dbReference>
<reference evidence="6" key="1">
    <citation type="journal article" date="2012" name="Nature">
        <title>The oyster genome reveals stress adaptation and complexity of shell formation.</title>
        <authorList>
            <person name="Zhang G."/>
            <person name="Fang X."/>
            <person name="Guo X."/>
            <person name="Li L."/>
            <person name="Luo R."/>
            <person name="Xu F."/>
            <person name="Yang P."/>
            <person name="Zhang L."/>
            <person name="Wang X."/>
            <person name="Qi H."/>
            <person name="Xiong Z."/>
            <person name="Que H."/>
            <person name="Xie Y."/>
            <person name="Holland P.W."/>
            <person name="Paps J."/>
            <person name="Zhu Y."/>
            <person name="Wu F."/>
            <person name="Chen Y."/>
            <person name="Wang J."/>
            <person name="Peng C."/>
            <person name="Meng J."/>
            <person name="Yang L."/>
            <person name="Liu J."/>
            <person name="Wen B."/>
            <person name="Zhang N."/>
            <person name="Huang Z."/>
            <person name="Zhu Q."/>
            <person name="Feng Y."/>
            <person name="Mount A."/>
            <person name="Hedgecock D."/>
            <person name="Xu Z."/>
            <person name="Liu Y."/>
            <person name="Domazet-Loso T."/>
            <person name="Du Y."/>
            <person name="Sun X."/>
            <person name="Zhang S."/>
            <person name="Liu B."/>
            <person name="Cheng P."/>
            <person name="Jiang X."/>
            <person name="Li J."/>
            <person name="Fan D."/>
            <person name="Wang W."/>
            <person name="Fu W."/>
            <person name="Wang T."/>
            <person name="Wang B."/>
            <person name="Zhang J."/>
            <person name="Peng Z."/>
            <person name="Li Y."/>
            <person name="Li N."/>
            <person name="Wang J."/>
            <person name="Chen M."/>
            <person name="He Y."/>
            <person name="Tan F."/>
            <person name="Song X."/>
            <person name="Zheng Q."/>
            <person name="Huang R."/>
            <person name="Yang H."/>
            <person name="Du X."/>
            <person name="Chen L."/>
            <person name="Yang M."/>
            <person name="Gaffney P.M."/>
            <person name="Wang S."/>
            <person name="Luo L."/>
            <person name="She Z."/>
            <person name="Ming Y."/>
            <person name="Huang W."/>
            <person name="Zhang S."/>
            <person name="Huang B."/>
            <person name="Zhang Y."/>
            <person name="Qu T."/>
            <person name="Ni P."/>
            <person name="Miao G."/>
            <person name="Wang J."/>
            <person name="Wang Q."/>
            <person name="Steinberg C.E."/>
            <person name="Wang H."/>
            <person name="Li N."/>
            <person name="Qian L."/>
            <person name="Zhang G."/>
            <person name="Li Y."/>
            <person name="Yang H."/>
            <person name="Liu X."/>
            <person name="Wang J."/>
            <person name="Yin Y."/>
            <person name="Wang J."/>
        </authorList>
    </citation>
    <scope>NUCLEOTIDE SEQUENCE [LARGE SCALE GENOMIC DNA]</scope>
    <source>
        <strain evidence="6">05x7-T-G4-1.051#20</strain>
    </source>
</reference>
<evidence type="ECO:0000256" key="1">
    <source>
        <dbReference type="ARBA" id="ARBA00004370"/>
    </source>
</evidence>
<dbReference type="GO" id="GO:0016020">
    <property type="term" value="C:membrane"/>
    <property type="evidence" value="ECO:0007669"/>
    <property type="project" value="UniProtKB-SubCell"/>
</dbReference>
<protein>
    <submittedName>
        <fullName evidence="6">Atrial natriuretic peptide receptor A</fullName>
    </submittedName>
</protein>
<evidence type="ECO:0000256" key="2">
    <source>
        <dbReference type="ARBA" id="ARBA00022692"/>
    </source>
</evidence>
<dbReference type="InterPro" id="IPR028082">
    <property type="entry name" value="Peripla_BP_I"/>
</dbReference>
<sequence>MGWSKLLGLGVIFFVLCWISIAKSDASPVDIKLGVLIPAVSTKEDIPPKTRALTAIQIGLEKVRREGVVSGINFTVNYRDSNCSGTLGPLHAMDMYYKNESHVFFGPLCTFATSAVARYSPYWGIPVITPGARAEGFKDKEEYRLLTRMTGSYSNTADVVYTILKYFFWERAGIILHNNLVVPELADAESYFLCKPVYTVLERTAARPWYSQIDQNHMEKYNLGTILQEASRNCRSKSEKPFFK</sequence>
<dbReference type="HOGENOM" id="CLU_1138972_0_0_1"/>
<comment type="subcellular location">
    <subcellularLocation>
        <location evidence="1">Membrane</location>
    </subcellularLocation>
</comment>
<dbReference type="InterPro" id="IPR001828">
    <property type="entry name" value="ANF_lig-bd_rcpt"/>
</dbReference>